<evidence type="ECO:0000313" key="2">
    <source>
        <dbReference type="Proteomes" id="UP001163603"/>
    </source>
</evidence>
<dbReference type="EMBL" id="CM047747">
    <property type="protein sequence ID" value="KAJ0017231.1"/>
    <property type="molecule type" value="Genomic_DNA"/>
</dbReference>
<reference evidence="2" key="1">
    <citation type="journal article" date="2023" name="G3 (Bethesda)">
        <title>Genome assembly and association tests identify interacting loci associated with vigor, precocity, and sex in interspecific pistachio rootstocks.</title>
        <authorList>
            <person name="Palmer W."/>
            <person name="Jacygrad E."/>
            <person name="Sagayaradj S."/>
            <person name="Cavanaugh K."/>
            <person name="Han R."/>
            <person name="Bertier L."/>
            <person name="Beede B."/>
            <person name="Kafkas S."/>
            <person name="Golino D."/>
            <person name="Preece J."/>
            <person name="Michelmore R."/>
        </authorList>
    </citation>
    <scope>NUCLEOTIDE SEQUENCE [LARGE SCALE GENOMIC DNA]</scope>
</reference>
<dbReference type="Proteomes" id="UP001163603">
    <property type="component" value="Chromosome 12"/>
</dbReference>
<accession>A0ACC0XII8</accession>
<proteinExistence type="predicted"/>
<comment type="caution">
    <text evidence="1">The sequence shown here is derived from an EMBL/GenBank/DDBJ whole genome shotgun (WGS) entry which is preliminary data.</text>
</comment>
<protein>
    <submittedName>
        <fullName evidence="1">Uncharacterized protein</fullName>
    </submittedName>
</protein>
<gene>
    <name evidence="1" type="ORF">Pint_10111</name>
</gene>
<name>A0ACC0XII8_9ROSI</name>
<keyword evidence="2" id="KW-1185">Reference proteome</keyword>
<organism evidence="1 2">
    <name type="scientific">Pistacia integerrima</name>
    <dbReference type="NCBI Taxonomy" id="434235"/>
    <lineage>
        <taxon>Eukaryota</taxon>
        <taxon>Viridiplantae</taxon>
        <taxon>Streptophyta</taxon>
        <taxon>Embryophyta</taxon>
        <taxon>Tracheophyta</taxon>
        <taxon>Spermatophyta</taxon>
        <taxon>Magnoliopsida</taxon>
        <taxon>eudicotyledons</taxon>
        <taxon>Gunneridae</taxon>
        <taxon>Pentapetalae</taxon>
        <taxon>rosids</taxon>
        <taxon>malvids</taxon>
        <taxon>Sapindales</taxon>
        <taxon>Anacardiaceae</taxon>
        <taxon>Pistacia</taxon>
    </lineage>
</organism>
<sequence length="105" mass="11896">MDPKLTKLGRSLPVPSVQELVKKPLNTVPPHYVRRDLETPVIFNHTSLPEVPVIDMSKLISKDFMDSVLEKFHHACKEWGFFQSRILAAAISCNTIVSQLNIDVK</sequence>
<evidence type="ECO:0000313" key="1">
    <source>
        <dbReference type="EMBL" id="KAJ0017231.1"/>
    </source>
</evidence>